<dbReference type="AlphaFoldDB" id="A0A067DYB8"/>
<name>A0A067DYB8_CITSI</name>
<proteinExistence type="predicted"/>
<dbReference type="GO" id="GO:0006952">
    <property type="term" value="P:defense response"/>
    <property type="evidence" value="ECO:0007669"/>
    <property type="project" value="InterPro"/>
</dbReference>
<evidence type="ECO:0000259" key="3">
    <source>
        <dbReference type="Pfam" id="PF20160"/>
    </source>
</evidence>
<organism evidence="4 5">
    <name type="scientific">Citrus sinensis</name>
    <name type="common">Sweet orange</name>
    <name type="synonym">Citrus aurantium var. sinensis</name>
    <dbReference type="NCBI Taxonomy" id="2711"/>
    <lineage>
        <taxon>Eukaryota</taxon>
        <taxon>Viridiplantae</taxon>
        <taxon>Streptophyta</taxon>
        <taxon>Embryophyta</taxon>
        <taxon>Tracheophyta</taxon>
        <taxon>Spermatophyta</taxon>
        <taxon>Magnoliopsida</taxon>
        <taxon>eudicotyledons</taxon>
        <taxon>Gunneridae</taxon>
        <taxon>Pentapetalae</taxon>
        <taxon>rosids</taxon>
        <taxon>malvids</taxon>
        <taxon>Sapindales</taxon>
        <taxon>Rutaceae</taxon>
        <taxon>Aurantioideae</taxon>
        <taxon>Citrus</taxon>
    </lineage>
</organism>
<dbReference type="InterPro" id="IPR045344">
    <property type="entry name" value="C-JID"/>
</dbReference>
<sequence length="479" mass="54482">MSSKLHIDQSLEYLPEELRYLHWYEYPLKTLPSNFEPENLLELNLPYSKIETIWEVKKEAPKLKYINLHNSQYLTGMPDLSETPNLERLNILNCTNLAYIPSCIHNFNNLRSVIGLCLRNTAIEEVPSSIESLTKLEKLDLSYCTRLKGLCKLDLGYCSKFECFPEIIEKMERLRSVDLQSTEVEELPSSMENLEGLKDLPDSLPNLKSLQFLNVERLFSIADLDKLEDLSISGRRGLILPPLLSGLSSLTKLVLTCCDVIEIPQDIGCLSSLELLFLCGNNFSKFTCKYQSTFTAEKTLLELLQYATVITRASSSSTLFSCNELQAAPVFARASIMSTRIRRIHIETIRIWRGQNREYDEPPGISNCLPGSQIPDWFRNQCSGSSITIQLPDYYCNENLIGIALCAIISFEEDSDAHDEYFNVVCNYSFKIKSRSQTKQVDDYCCLVSNVSMDVEHVILGFEPSRNVKLPDSDHHTAA</sequence>
<keyword evidence="2" id="KW-0677">Repeat</keyword>
<dbReference type="Proteomes" id="UP000027120">
    <property type="component" value="Unassembled WGS sequence"/>
</dbReference>
<keyword evidence="1" id="KW-0433">Leucine-rich repeat</keyword>
<dbReference type="GO" id="GO:0035556">
    <property type="term" value="P:intracellular signal transduction"/>
    <property type="evidence" value="ECO:0000318"/>
    <property type="project" value="GO_Central"/>
</dbReference>
<dbReference type="InterPro" id="IPR032675">
    <property type="entry name" value="LRR_dom_sf"/>
</dbReference>
<dbReference type="InterPro" id="IPR011713">
    <property type="entry name" value="Leu-rich_rpt_3"/>
</dbReference>
<reference evidence="4 5" key="1">
    <citation type="submission" date="2014-04" db="EMBL/GenBank/DDBJ databases">
        <authorList>
            <consortium name="International Citrus Genome Consortium"/>
            <person name="Gmitter F."/>
            <person name="Chen C."/>
            <person name="Farmerie W."/>
            <person name="Harkins T."/>
            <person name="Desany B."/>
            <person name="Mohiuddin M."/>
            <person name="Kodira C."/>
            <person name="Borodovsky M."/>
            <person name="Lomsadze A."/>
            <person name="Burns P."/>
            <person name="Jenkins J."/>
            <person name="Prochnik S."/>
            <person name="Shu S."/>
            <person name="Chapman J."/>
            <person name="Pitluck S."/>
            <person name="Schmutz J."/>
            <person name="Rokhsar D."/>
        </authorList>
    </citation>
    <scope>NUCLEOTIDE SEQUENCE</scope>
</reference>
<feature type="domain" description="C-JID" evidence="3">
    <location>
        <begin position="369"/>
        <end position="456"/>
    </location>
</feature>
<evidence type="ECO:0000256" key="1">
    <source>
        <dbReference type="ARBA" id="ARBA00022614"/>
    </source>
</evidence>
<evidence type="ECO:0000313" key="4">
    <source>
        <dbReference type="EMBL" id="KDO47979.1"/>
    </source>
</evidence>
<dbReference type="Pfam" id="PF20160">
    <property type="entry name" value="C-JID"/>
    <property type="match status" value="1"/>
</dbReference>
<dbReference type="STRING" id="2711.A0A067DYB8"/>
<dbReference type="Gene3D" id="3.80.10.10">
    <property type="entry name" value="Ribonuclease Inhibitor"/>
    <property type="match status" value="2"/>
</dbReference>
<dbReference type="SMR" id="A0A067DYB8"/>
<dbReference type="Pfam" id="PF07725">
    <property type="entry name" value="LRR_3"/>
    <property type="match status" value="1"/>
</dbReference>
<dbReference type="PANTHER" id="PTHR11017:SF574">
    <property type="entry name" value="ADP-RIBOSYL CYCLASE_CYCLIC ADP-RIBOSE HYDROLASE"/>
    <property type="match status" value="1"/>
</dbReference>
<accession>A0A067DYB8</accession>
<evidence type="ECO:0000313" key="5">
    <source>
        <dbReference type="Proteomes" id="UP000027120"/>
    </source>
</evidence>
<evidence type="ECO:0000256" key="2">
    <source>
        <dbReference type="ARBA" id="ARBA00022737"/>
    </source>
</evidence>
<dbReference type="SUPFAM" id="SSF52058">
    <property type="entry name" value="L domain-like"/>
    <property type="match status" value="1"/>
</dbReference>
<protein>
    <recommendedName>
        <fullName evidence="3">C-JID domain-containing protein</fullName>
    </recommendedName>
</protein>
<dbReference type="InterPro" id="IPR044974">
    <property type="entry name" value="Disease_R_plants"/>
</dbReference>
<dbReference type="PANTHER" id="PTHR11017">
    <property type="entry name" value="LEUCINE-RICH REPEAT-CONTAINING PROTEIN"/>
    <property type="match status" value="1"/>
</dbReference>
<dbReference type="EMBL" id="KK785157">
    <property type="protein sequence ID" value="KDO47979.1"/>
    <property type="molecule type" value="Genomic_DNA"/>
</dbReference>
<keyword evidence="5" id="KW-1185">Reference proteome</keyword>
<gene>
    <name evidence="4" type="ORF">CISIN_1g047943mg</name>
</gene>